<dbReference type="Gene3D" id="3.20.20.450">
    <property type="entry name" value="EAL domain"/>
    <property type="match status" value="1"/>
</dbReference>
<dbReference type="SMART" id="SM00091">
    <property type="entry name" value="PAS"/>
    <property type="match status" value="2"/>
</dbReference>
<evidence type="ECO:0000256" key="1">
    <source>
        <dbReference type="SAM" id="Phobius"/>
    </source>
</evidence>
<accession>A0A6B3STA7</accession>
<dbReference type="InterPro" id="IPR052155">
    <property type="entry name" value="Biofilm_reg_signaling"/>
</dbReference>
<comment type="caution">
    <text evidence="7">The sequence shown here is derived from an EMBL/GenBank/DDBJ whole genome shotgun (WGS) entry which is preliminary data.</text>
</comment>
<dbReference type="RefSeq" id="WP_163967660.1">
    <property type="nucleotide sequence ID" value="NZ_JAAIVB010000074.1"/>
</dbReference>
<dbReference type="NCBIfam" id="TIGR00229">
    <property type="entry name" value="sensory_box"/>
    <property type="match status" value="2"/>
</dbReference>
<dbReference type="Gene3D" id="2.10.70.100">
    <property type="match status" value="1"/>
</dbReference>
<organism evidence="7 8">
    <name type="scientific">Noviherbaspirillum galbum</name>
    <dbReference type="NCBI Taxonomy" id="2709383"/>
    <lineage>
        <taxon>Bacteria</taxon>
        <taxon>Pseudomonadati</taxon>
        <taxon>Pseudomonadota</taxon>
        <taxon>Betaproteobacteria</taxon>
        <taxon>Burkholderiales</taxon>
        <taxon>Oxalobacteraceae</taxon>
        <taxon>Noviherbaspirillum</taxon>
    </lineage>
</organism>
<dbReference type="PROSITE" id="PS50885">
    <property type="entry name" value="HAMP"/>
    <property type="match status" value="1"/>
</dbReference>
<dbReference type="CDD" id="cd00130">
    <property type="entry name" value="PAS"/>
    <property type="match status" value="2"/>
</dbReference>
<feature type="domain" description="PAC" evidence="3">
    <location>
        <begin position="245"/>
        <end position="297"/>
    </location>
</feature>
<dbReference type="FunFam" id="3.30.70.270:FF:000001">
    <property type="entry name" value="Diguanylate cyclase domain protein"/>
    <property type="match status" value="1"/>
</dbReference>
<keyword evidence="1" id="KW-0812">Transmembrane</keyword>
<dbReference type="SUPFAM" id="SSF55073">
    <property type="entry name" value="Nucleotide cyclase"/>
    <property type="match status" value="1"/>
</dbReference>
<sequence>MDLPDQIDISIVDADGRVLASTAKGSAKPATTVSNPVVLAAIRNRASGDYTSTDVQGTAWFHTLKAIDGNAGQSLFAAVSVKQSDVVSAINKHFNTQLALMGLASLIGLLAAWMFAQRHLARPVTTLLERMRAVEQGNGFEAGPPALATNVEFAELNDVFSSMLSKLEQNQKQLMRAQQITRVGFYQLDLQNRLYSASPIVYDILGLDPAIGPLTIEQYQSMIHPDDRQLVSQHRDMLFAGGKPLRLQYRLVRSDGTIRWIDGYGFLQKDEHGVPVSYSGAIQDITDRKLAEQETRANENRYRLLFENSLDGVLQTAPDGSILRANPAACRIFDMSEAELIARGRNGVVLRGDPRLAALLNERDRFGQARGVLTMVRGDGTHFEAELASSVYQDDDGNLIGSLILRDITERLKAEQNIHLLAFFDGLTQLPNRRLLMDRLALLHAAAQRNNQIGAVLYIDLDHFKNVNDARGHATGDALLQQVAKRLSLLMRAEDTVARIGGDEFVVLIPDLGNELQSCGQHAMAVADKIREALGQPFDINGQAYSAAASIGVTMLPKPNQTAEDLLREADTAMYRAKQSGRNRIAFFEDSMQAQVEERLSLENELARALGTVQLEMFLQPQFDVNGQVLGGELLVRWTHPVRGRLSPAAFIPIAEESDLICRLGEWAIREGCNALLALQSETNPITVSVNVSPRQFHESGFVGKVRHILAETGAPASRLIFEVTEGLLIEGIENTIARMHELAALGIRFSIDDFGTGYSSLAYLRRLPLYELKIDRSFVKSTPHDPGDTAIVQSILSLAKNLNLKVVAEGVESREQVEFLQAAGCDLLQGYLLSPPVPVKLWLHRSHASV</sequence>
<dbReference type="SMART" id="SM00052">
    <property type="entry name" value="EAL"/>
    <property type="match status" value="1"/>
</dbReference>
<dbReference type="CDD" id="cd01948">
    <property type="entry name" value="EAL"/>
    <property type="match status" value="1"/>
</dbReference>
<feature type="domain" description="PAS" evidence="2">
    <location>
        <begin position="298"/>
        <end position="343"/>
    </location>
</feature>
<dbReference type="Pfam" id="PF00563">
    <property type="entry name" value="EAL"/>
    <property type="match status" value="1"/>
</dbReference>
<evidence type="ECO:0000259" key="5">
    <source>
        <dbReference type="PROSITE" id="PS50885"/>
    </source>
</evidence>
<keyword evidence="1" id="KW-1133">Transmembrane helix</keyword>
<dbReference type="InterPro" id="IPR043128">
    <property type="entry name" value="Rev_trsase/Diguanyl_cyclase"/>
</dbReference>
<evidence type="ECO:0000259" key="2">
    <source>
        <dbReference type="PROSITE" id="PS50112"/>
    </source>
</evidence>
<dbReference type="InterPro" id="IPR013655">
    <property type="entry name" value="PAS_fold_3"/>
</dbReference>
<dbReference type="GO" id="GO:0006355">
    <property type="term" value="P:regulation of DNA-templated transcription"/>
    <property type="evidence" value="ECO:0007669"/>
    <property type="project" value="InterPro"/>
</dbReference>
<dbReference type="InterPro" id="IPR001633">
    <property type="entry name" value="EAL_dom"/>
</dbReference>
<dbReference type="PANTHER" id="PTHR44757:SF2">
    <property type="entry name" value="BIOFILM ARCHITECTURE MAINTENANCE PROTEIN MBAA"/>
    <property type="match status" value="1"/>
</dbReference>
<dbReference type="Pfam" id="PF00989">
    <property type="entry name" value="PAS"/>
    <property type="match status" value="1"/>
</dbReference>
<dbReference type="InterPro" id="IPR001610">
    <property type="entry name" value="PAC"/>
</dbReference>
<dbReference type="InterPro" id="IPR000014">
    <property type="entry name" value="PAS"/>
</dbReference>
<dbReference type="PROSITE" id="PS50113">
    <property type="entry name" value="PAC"/>
    <property type="match status" value="1"/>
</dbReference>
<evidence type="ECO:0000313" key="7">
    <source>
        <dbReference type="EMBL" id="NEX63728.1"/>
    </source>
</evidence>
<protein>
    <submittedName>
        <fullName evidence="7">EAL domain-containing protein</fullName>
    </submittedName>
</protein>
<dbReference type="SMART" id="SM00267">
    <property type="entry name" value="GGDEF"/>
    <property type="match status" value="1"/>
</dbReference>
<dbReference type="PROSITE" id="PS50887">
    <property type="entry name" value="GGDEF"/>
    <property type="match status" value="1"/>
</dbReference>
<keyword evidence="1" id="KW-0472">Membrane</keyword>
<evidence type="ECO:0000259" key="4">
    <source>
        <dbReference type="PROSITE" id="PS50883"/>
    </source>
</evidence>
<dbReference type="InterPro" id="IPR035965">
    <property type="entry name" value="PAS-like_dom_sf"/>
</dbReference>
<reference evidence="7 8" key="1">
    <citation type="submission" date="2020-02" db="EMBL/GenBank/DDBJ databases">
        <authorList>
            <person name="Kim M.K."/>
        </authorList>
    </citation>
    <scope>NUCLEOTIDE SEQUENCE [LARGE SCALE GENOMIC DNA]</scope>
    <source>
        <strain evidence="7 8">17J57-3</strain>
    </source>
</reference>
<dbReference type="PROSITE" id="PS50112">
    <property type="entry name" value="PAS"/>
    <property type="match status" value="1"/>
</dbReference>
<gene>
    <name evidence="7" type="ORF">G3574_21840</name>
</gene>
<dbReference type="Proteomes" id="UP000482155">
    <property type="component" value="Unassembled WGS sequence"/>
</dbReference>
<dbReference type="SUPFAM" id="SSF55785">
    <property type="entry name" value="PYP-like sensor domain (PAS domain)"/>
    <property type="match status" value="2"/>
</dbReference>
<feature type="domain" description="HAMP" evidence="5">
    <location>
        <begin position="118"/>
        <end position="172"/>
    </location>
</feature>
<dbReference type="AlphaFoldDB" id="A0A6B3STA7"/>
<dbReference type="Gene3D" id="3.30.70.270">
    <property type="match status" value="1"/>
</dbReference>
<evidence type="ECO:0000259" key="6">
    <source>
        <dbReference type="PROSITE" id="PS50887"/>
    </source>
</evidence>
<name>A0A6B3STA7_9BURK</name>
<dbReference type="Gene3D" id="3.30.450.20">
    <property type="entry name" value="PAS domain"/>
    <property type="match status" value="2"/>
</dbReference>
<dbReference type="InterPro" id="IPR003660">
    <property type="entry name" value="HAMP_dom"/>
</dbReference>
<dbReference type="EMBL" id="JAAIVB010000074">
    <property type="protein sequence ID" value="NEX63728.1"/>
    <property type="molecule type" value="Genomic_DNA"/>
</dbReference>
<evidence type="ECO:0000259" key="3">
    <source>
        <dbReference type="PROSITE" id="PS50113"/>
    </source>
</evidence>
<dbReference type="PANTHER" id="PTHR44757">
    <property type="entry name" value="DIGUANYLATE CYCLASE DGCP"/>
    <property type="match status" value="1"/>
</dbReference>
<dbReference type="Pfam" id="PF08447">
    <property type="entry name" value="PAS_3"/>
    <property type="match status" value="1"/>
</dbReference>
<feature type="domain" description="GGDEF" evidence="6">
    <location>
        <begin position="452"/>
        <end position="590"/>
    </location>
</feature>
<dbReference type="GO" id="GO:0016020">
    <property type="term" value="C:membrane"/>
    <property type="evidence" value="ECO:0007669"/>
    <property type="project" value="InterPro"/>
</dbReference>
<dbReference type="InterPro" id="IPR029787">
    <property type="entry name" value="Nucleotide_cyclase"/>
</dbReference>
<dbReference type="CDD" id="cd01949">
    <property type="entry name" value="GGDEF"/>
    <property type="match status" value="1"/>
</dbReference>
<dbReference type="NCBIfam" id="TIGR00254">
    <property type="entry name" value="GGDEF"/>
    <property type="match status" value="1"/>
</dbReference>
<dbReference type="Pfam" id="PF00990">
    <property type="entry name" value="GGDEF"/>
    <property type="match status" value="1"/>
</dbReference>
<dbReference type="PROSITE" id="PS50883">
    <property type="entry name" value="EAL"/>
    <property type="match status" value="1"/>
</dbReference>
<dbReference type="GO" id="GO:0003824">
    <property type="term" value="F:catalytic activity"/>
    <property type="evidence" value="ECO:0007669"/>
    <property type="project" value="UniProtKB-ARBA"/>
</dbReference>
<dbReference type="SUPFAM" id="SSF141868">
    <property type="entry name" value="EAL domain-like"/>
    <property type="match status" value="1"/>
</dbReference>
<evidence type="ECO:0000313" key="8">
    <source>
        <dbReference type="Proteomes" id="UP000482155"/>
    </source>
</evidence>
<feature type="domain" description="EAL" evidence="4">
    <location>
        <begin position="599"/>
        <end position="851"/>
    </location>
</feature>
<dbReference type="InterPro" id="IPR013767">
    <property type="entry name" value="PAS_fold"/>
</dbReference>
<dbReference type="Gene3D" id="6.10.340.10">
    <property type="match status" value="1"/>
</dbReference>
<dbReference type="SMART" id="SM00086">
    <property type="entry name" value="PAC"/>
    <property type="match status" value="2"/>
</dbReference>
<dbReference type="InterPro" id="IPR035919">
    <property type="entry name" value="EAL_sf"/>
</dbReference>
<dbReference type="InterPro" id="IPR000160">
    <property type="entry name" value="GGDEF_dom"/>
</dbReference>
<feature type="transmembrane region" description="Helical" evidence="1">
    <location>
        <begin position="98"/>
        <end position="116"/>
    </location>
</feature>
<keyword evidence="8" id="KW-1185">Reference proteome</keyword>
<proteinExistence type="predicted"/>
<dbReference type="GO" id="GO:0007165">
    <property type="term" value="P:signal transduction"/>
    <property type="evidence" value="ECO:0007669"/>
    <property type="project" value="InterPro"/>
</dbReference>
<dbReference type="InterPro" id="IPR000700">
    <property type="entry name" value="PAS-assoc_C"/>
</dbReference>